<evidence type="ECO:0000313" key="1">
    <source>
        <dbReference type="EMBL" id="GFG36898.1"/>
    </source>
</evidence>
<dbReference type="Proteomes" id="UP000502823">
    <property type="component" value="Unassembled WGS sequence"/>
</dbReference>
<name>A0A6L2Q266_COPFO</name>
<sequence>MYVIRPRVPMKLSSLLDHRNSIQFTLETEITDLLFLYIDMCRRPAGFWCYRLYIKPTYIKQYINVTPLYPVENKLIDHSILYAEPKPSANLKSLDAELEFL</sequence>
<organism evidence="1 2">
    <name type="scientific">Coptotermes formosanus</name>
    <name type="common">Formosan subterranean termite</name>
    <dbReference type="NCBI Taxonomy" id="36987"/>
    <lineage>
        <taxon>Eukaryota</taxon>
        <taxon>Metazoa</taxon>
        <taxon>Ecdysozoa</taxon>
        <taxon>Arthropoda</taxon>
        <taxon>Hexapoda</taxon>
        <taxon>Insecta</taxon>
        <taxon>Pterygota</taxon>
        <taxon>Neoptera</taxon>
        <taxon>Polyneoptera</taxon>
        <taxon>Dictyoptera</taxon>
        <taxon>Blattodea</taxon>
        <taxon>Blattoidea</taxon>
        <taxon>Termitoidae</taxon>
        <taxon>Rhinotermitidae</taxon>
        <taxon>Coptotermes</taxon>
    </lineage>
</organism>
<dbReference type="AlphaFoldDB" id="A0A6L2Q266"/>
<evidence type="ECO:0000313" key="2">
    <source>
        <dbReference type="Proteomes" id="UP000502823"/>
    </source>
</evidence>
<keyword evidence="2" id="KW-1185">Reference proteome</keyword>
<accession>A0A6L2Q266</accession>
<dbReference type="InParanoid" id="A0A6L2Q266"/>
<reference evidence="2" key="1">
    <citation type="submission" date="2020-01" db="EMBL/GenBank/DDBJ databases">
        <title>Draft genome sequence of the Termite Coptotermes fromosanus.</title>
        <authorList>
            <person name="Itakura S."/>
            <person name="Yosikawa Y."/>
            <person name="Umezawa K."/>
        </authorList>
    </citation>
    <scope>NUCLEOTIDE SEQUENCE [LARGE SCALE GENOMIC DNA]</scope>
</reference>
<comment type="caution">
    <text evidence="1">The sequence shown here is derived from an EMBL/GenBank/DDBJ whole genome shotgun (WGS) entry which is preliminary data.</text>
</comment>
<gene>
    <name evidence="1" type="ORF">Cfor_08703</name>
</gene>
<proteinExistence type="predicted"/>
<protein>
    <submittedName>
        <fullName evidence="1">Uncharacterized protein</fullName>
    </submittedName>
</protein>
<dbReference type="EMBL" id="BLKM01009497">
    <property type="protein sequence ID" value="GFG36898.1"/>
    <property type="molecule type" value="Genomic_DNA"/>
</dbReference>